<evidence type="ECO:0000313" key="2">
    <source>
        <dbReference type="EMBL" id="CAA7055643.1"/>
    </source>
</evidence>
<feature type="transmembrane region" description="Helical" evidence="1">
    <location>
        <begin position="27"/>
        <end position="48"/>
    </location>
</feature>
<feature type="transmembrane region" description="Helical" evidence="1">
    <location>
        <begin position="97"/>
        <end position="117"/>
    </location>
</feature>
<keyword evidence="1" id="KW-1133">Transmembrane helix</keyword>
<sequence length="177" mass="20276">MGYTKLSATIVHEYPSLLRTWWSNKNLQYDVVMSPIIIIINFAAIVHMRTHKIPFNNEDLVTLMIVFLILYIATCFVSFLLWFAAIEDVKESEAALYVGRIAHTLGFGLFLELLYCISPHLALRYGVPGLIWFVATMVAPCCPSIIGSIWRGLCQAVQDIREWWKHVNQPRSVVVYV</sequence>
<dbReference type="Proteomes" id="UP000467841">
    <property type="component" value="Unassembled WGS sequence"/>
</dbReference>
<keyword evidence="1" id="KW-0472">Membrane</keyword>
<dbReference type="OrthoDB" id="1026938at2759"/>
<comment type="caution">
    <text evidence="2">The sequence shown here is derived from an EMBL/GenBank/DDBJ whole genome shotgun (WGS) entry which is preliminary data.</text>
</comment>
<dbReference type="AlphaFoldDB" id="A0A6D2L6W0"/>
<reference evidence="2" key="1">
    <citation type="submission" date="2020-01" db="EMBL/GenBank/DDBJ databases">
        <authorList>
            <person name="Mishra B."/>
        </authorList>
    </citation>
    <scope>NUCLEOTIDE SEQUENCE [LARGE SCALE GENOMIC DNA]</scope>
</reference>
<keyword evidence="3" id="KW-1185">Reference proteome</keyword>
<name>A0A6D2L6W0_9BRAS</name>
<evidence type="ECO:0000256" key="1">
    <source>
        <dbReference type="SAM" id="Phobius"/>
    </source>
</evidence>
<keyword evidence="1" id="KW-0812">Transmembrane</keyword>
<accession>A0A6D2L6W0</accession>
<organism evidence="2 3">
    <name type="scientific">Microthlaspi erraticum</name>
    <dbReference type="NCBI Taxonomy" id="1685480"/>
    <lineage>
        <taxon>Eukaryota</taxon>
        <taxon>Viridiplantae</taxon>
        <taxon>Streptophyta</taxon>
        <taxon>Embryophyta</taxon>
        <taxon>Tracheophyta</taxon>
        <taxon>Spermatophyta</taxon>
        <taxon>Magnoliopsida</taxon>
        <taxon>eudicotyledons</taxon>
        <taxon>Gunneridae</taxon>
        <taxon>Pentapetalae</taxon>
        <taxon>rosids</taxon>
        <taxon>malvids</taxon>
        <taxon>Brassicales</taxon>
        <taxon>Brassicaceae</taxon>
        <taxon>Coluteocarpeae</taxon>
        <taxon>Microthlaspi</taxon>
    </lineage>
</organism>
<feature type="transmembrane region" description="Helical" evidence="1">
    <location>
        <begin position="129"/>
        <end position="150"/>
    </location>
</feature>
<evidence type="ECO:0000313" key="3">
    <source>
        <dbReference type="Proteomes" id="UP000467841"/>
    </source>
</evidence>
<gene>
    <name evidence="2" type="ORF">MERR_LOCUS42879</name>
</gene>
<protein>
    <submittedName>
        <fullName evidence="2">Uncharacterized protein</fullName>
    </submittedName>
</protein>
<dbReference type="EMBL" id="CACVBM020001607">
    <property type="protein sequence ID" value="CAA7055643.1"/>
    <property type="molecule type" value="Genomic_DNA"/>
</dbReference>
<feature type="transmembrane region" description="Helical" evidence="1">
    <location>
        <begin position="60"/>
        <end position="85"/>
    </location>
</feature>
<proteinExistence type="predicted"/>